<dbReference type="RefSeq" id="WP_080524512.1">
    <property type="nucleotide sequence ID" value="NZ_LPUF01000006.1"/>
</dbReference>
<comment type="caution">
    <text evidence="11">The sequence shown here is derived from an EMBL/GenBank/DDBJ whole genome shotgun (WGS) entry which is preliminary data.</text>
</comment>
<evidence type="ECO:0000313" key="11">
    <source>
        <dbReference type="EMBL" id="OQK15083.1"/>
    </source>
</evidence>
<evidence type="ECO:0000256" key="6">
    <source>
        <dbReference type="ARBA" id="ARBA00022989"/>
    </source>
</evidence>
<dbReference type="InterPro" id="IPR055348">
    <property type="entry name" value="DctQ"/>
</dbReference>
<keyword evidence="6 9" id="KW-1133">Transmembrane helix</keyword>
<keyword evidence="2 9" id="KW-0813">Transport</keyword>
<evidence type="ECO:0000256" key="2">
    <source>
        <dbReference type="ARBA" id="ARBA00022448"/>
    </source>
</evidence>
<feature type="transmembrane region" description="Helical" evidence="9">
    <location>
        <begin position="95"/>
        <end position="118"/>
    </location>
</feature>
<dbReference type="PANTHER" id="PTHR35011:SF4">
    <property type="entry name" value="SLL1102 PROTEIN"/>
    <property type="match status" value="1"/>
</dbReference>
<organism evidence="11 12">
    <name type="scientific">Methyloprofundus sedimenti</name>
    <dbReference type="NCBI Taxonomy" id="1420851"/>
    <lineage>
        <taxon>Bacteria</taxon>
        <taxon>Pseudomonadati</taxon>
        <taxon>Pseudomonadota</taxon>
        <taxon>Gammaproteobacteria</taxon>
        <taxon>Methylococcales</taxon>
        <taxon>Methylococcaceae</taxon>
        <taxon>Methyloprofundus</taxon>
    </lineage>
</organism>
<dbReference type="InterPro" id="IPR007387">
    <property type="entry name" value="TRAP_DctQ"/>
</dbReference>
<dbReference type="STRING" id="1420851.AU255_19060"/>
<feature type="transmembrane region" description="Helical" evidence="9">
    <location>
        <begin position="21"/>
        <end position="45"/>
    </location>
</feature>
<dbReference type="EMBL" id="LPUF01000006">
    <property type="protein sequence ID" value="OQK15083.1"/>
    <property type="molecule type" value="Genomic_DNA"/>
</dbReference>
<accession>A0A1V8M0X4</accession>
<keyword evidence="4 9" id="KW-0997">Cell inner membrane</keyword>
<keyword evidence="3" id="KW-1003">Cell membrane</keyword>
<evidence type="ECO:0000259" key="10">
    <source>
        <dbReference type="Pfam" id="PF04290"/>
    </source>
</evidence>
<dbReference type="Pfam" id="PF04290">
    <property type="entry name" value="DctQ"/>
    <property type="match status" value="1"/>
</dbReference>
<comment type="function">
    <text evidence="9">Part of the tripartite ATP-independent periplasmic (TRAP) transport system.</text>
</comment>
<protein>
    <recommendedName>
        <fullName evidence="9">TRAP transporter small permease protein</fullName>
    </recommendedName>
</protein>
<comment type="subunit">
    <text evidence="9">The complex comprises the extracytoplasmic solute receptor protein and the two transmembrane proteins.</text>
</comment>
<dbReference type="Proteomes" id="UP000191980">
    <property type="component" value="Unassembled WGS sequence"/>
</dbReference>
<feature type="domain" description="Tripartite ATP-independent periplasmic transporters DctQ component" evidence="10">
    <location>
        <begin position="33"/>
        <end position="162"/>
    </location>
</feature>
<evidence type="ECO:0000256" key="5">
    <source>
        <dbReference type="ARBA" id="ARBA00022692"/>
    </source>
</evidence>
<keyword evidence="12" id="KW-1185">Reference proteome</keyword>
<feature type="transmembrane region" description="Helical" evidence="9">
    <location>
        <begin position="57"/>
        <end position="74"/>
    </location>
</feature>
<proteinExistence type="inferred from homology"/>
<evidence type="ECO:0000256" key="1">
    <source>
        <dbReference type="ARBA" id="ARBA00004429"/>
    </source>
</evidence>
<dbReference type="OrthoDB" id="9795655at2"/>
<dbReference type="AlphaFoldDB" id="A0A1V8M0X4"/>
<reference evidence="11 12" key="1">
    <citation type="submission" date="2015-12" db="EMBL/GenBank/DDBJ databases">
        <authorList>
            <person name="Shamseldin A."/>
            <person name="Moawad H."/>
            <person name="Abd El-Rahim W.M."/>
            <person name="Sadowsky M.J."/>
        </authorList>
    </citation>
    <scope>NUCLEOTIDE SEQUENCE [LARGE SCALE GENOMIC DNA]</scope>
    <source>
        <strain evidence="11 12">WF1</strain>
    </source>
</reference>
<keyword evidence="5 9" id="KW-0812">Transmembrane</keyword>
<evidence type="ECO:0000313" key="12">
    <source>
        <dbReference type="Proteomes" id="UP000191980"/>
    </source>
</evidence>
<sequence>MSLLFSFFRRSTHSIDSLNEYVGRFVSWLTLVLVLVTFCIVLLRYLFDLSWVPMQESIIYLHGLVFMLGAAYTLKHDRHVRVDIVYQRCTPKVKAWIDLLGTLFLLLPVAGFILWSSWGYVMDSWDILESSRNSGGLPIIYLLKSCLLLMSGLLILQGLSIFMSKIVYLFAPGIKHG</sequence>
<feature type="transmembrane region" description="Helical" evidence="9">
    <location>
        <begin position="138"/>
        <end position="156"/>
    </location>
</feature>
<dbReference type="GO" id="GO:0022857">
    <property type="term" value="F:transmembrane transporter activity"/>
    <property type="evidence" value="ECO:0007669"/>
    <property type="project" value="UniProtKB-UniRule"/>
</dbReference>
<gene>
    <name evidence="11" type="ORF">AU255_19060</name>
</gene>
<evidence type="ECO:0000256" key="7">
    <source>
        <dbReference type="ARBA" id="ARBA00023136"/>
    </source>
</evidence>
<evidence type="ECO:0000256" key="8">
    <source>
        <dbReference type="ARBA" id="ARBA00038436"/>
    </source>
</evidence>
<name>A0A1V8M0X4_9GAMM</name>
<comment type="subcellular location">
    <subcellularLocation>
        <location evidence="1 9">Cell inner membrane</location>
        <topology evidence="1 9">Multi-pass membrane protein</topology>
    </subcellularLocation>
</comment>
<evidence type="ECO:0000256" key="4">
    <source>
        <dbReference type="ARBA" id="ARBA00022519"/>
    </source>
</evidence>
<keyword evidence="7 9" id="KW-0472">Membrane</keyword>
<comment type="similarity">
    <text evidence="8 9">Belongs to the TRAP transporter small permease family.</text>
</comment>
<dbReference type="GO" id="GO:0005886">
    <property type="term" value="C:plasma membrane"/>
    <property type="evidence" value="ECO:0007669"/>
    <property type="project" value="UniProtKB-SubCell"/>
</dbReference>
<dbReference type="PANTHER" id="PTHR35011">
    <property type="entry name" value="2,3-DIKETO-L-GULONATE TRAP TRANSPORTER SMALL PERMEASE PROTEIN YIAM"/>
    <property type="match status" value="1"/>
</dbReference>
<evidence type="ECO:0000256" key="9">
    <source>
        <dbReference type="RuleBase" id="RU369079"/>
    </source>
</evidence>
<evidence type="ECO:0000256" key="3">
    <source>
        <dbReference type="ARBA" id="ARBA00022475"/>
    </source>
</evidence>